<reference evidence="4" key="2">
    <citation type="submission" date="2015-09" db="EMBL/GenBank/DDBJ databases">
        <title>Draft genome sequence of Mycobacterium neoaurum DSM 44074.</title>
        <authorList>
            <person name="Croce O."/>
            <person name="Robert C."/>
            <person name="Raoult D."/>
            <person name="Drancourt M."/>
        </authorList>
    </citation>
    <scope>NUCLEOTIDE SEQUENCE</scope>
    <source>
        <strain evidence="4">DSM 44074</strain>
    </source>
</reference>
<feature type="domain" description="Alpha/beta hydrolase fold-3" evidence="3">
    <location>
        <begin position="127"/>
        <end position="334"/>
    </location>
</feature>
<reference evidence="4" key="1">
    <citation type="submission" date="2014-05" db="EMBL/GenBank/DDBJ databases">
        <authorList>
            <person name="Urmite Genomes"/>
        </authorList>
    </citation>
    <scope>NUCLEOTIDE SEQUENCE</scope>
    <source>
        <strain evidence="4">DSM 44074</strain>
    </source>
</reference>
<dbReference type="InterPro" id="IPR002168">
    <property type="entry name" value="Lipase_GDXG_HIS_AS"/>
</dbReference>
<gene>
    <name evidence="4" type="ORF">BN1047_00823</name>
</gene>
<dbReference type="AlphaFoldDB" id="A0AAV2WGA6"/>
<dbReference type="Gene3D" id="3.40.50.1820">
    <property type="entry name" value="alpha/beta hydrolase"/>
    <property type="match status" value="1"/>
</dbReference>
<dbReference type="RefSeq" id="WP_036462742.1">
    <property type="nucleotide sequence ID" value="NZ_CP074376.1"/>
</dbReference>
<dbReference type="InterPro" id="IPR013094">
    <property type="entry name" value="AB_hydrolase_3"/>
</dbReference>
<protein>
    <submittedName>
        <fullName evidence="4">Alpha/beta hydrolase domain-containing protein</fullName>
    </submittedName>
</protein>
<dbReference type="InterPro" id="IPR050300">
    <property type="entry name" value="GDXG_lipolytic_enzyme"/>
</dbReference>
<evidence type="ECO:0000259" key="3">
    <source>
        <dbReference type="Pfam" id="PF07859"/>
    </source>
</evidence>
<dbReference type="GO" id="GO:0016787">
    <property type="term" value="F:hydrolase activity"/>
    <property type="evidence" value="ECO:0007669"/>
    <property type="project" value="UniProtKB-KW"/>
</dbReference>
<evidence type="ECO:0000256" key="2">
    <source>
        <dbReference type="ARBA" id="ARBA00022801"/>
    </source>
</evidence>
<dbReference type="PROSITE" id="PS01173">
    <property type="entry name" value="LIPASE_GDXG_HIS"/>
    <property type="match status" value="1"/>
</dbReference>
<proteinExistence type="inferred from homology"/>
<dbReference type="PANTHER" id="PTHR48081">
    <property type="entry name" value="AB HYDROLASE SUPERFAMILY PROTEIN C4A8.06C"/>
    <property type="match status" value="1"/>
</dbReference>
<dbReference type="SUPFAM" id="SSF53474">
    <property type="entry name" value="alpha/beta-Hydrolases"/>
    <property type="match status" value="1"/>
</dbReference>
<dbReference type="PANTHER" id="PTHR48081:SF8">
    <property type="entry name" value="ALPHA_BETA HYDROLASE FOLD-3 DOMAIN-CONTAINING PROTEIN-RELATED"/>
    <property type="match status" value="1"/>
</dbReference>
<evidence type="ECO:0000313" key="4">
    <source>
        <dbReference type="EMBL" id="CDQ42962.1"/>
    </source>
</evidence>
<comment type="similarity">
    <text evidence="1">Belongs to the 'GDXG' lipolytic enzyme family.</text>
</comment>
<evidence type="ECO:0000256" key="1">
    <source>
        <dbReference type="ARBA" id="ARBA00010515"/>
    </source>
</evidence>
<dbReference type="Proteomes" id="UP000028864">
    <property type="component" value="Unassembled WGS sequence"/>
</dbReference>
<keyword evidence="2 4" id="KW-0378">Hydrolase</keyword>
<dbReference type="FunFam" id="3.40.50.1820:FF:000089">
    <property type="entry name" value="Alpha/beta hydrolase"/>
    <property type="match status" value="1"/>
</dbReference>
<dbReference type="InterPro" id="IPR029058">
    <property type="entry name" value="AB_hydrolase_fold"/>
</dbReference>
<accession>A0AAV2WGA6</accession>
<dbReference type="EMBL" id="LK021337">
    <property type="protein sequence ID" value="CDQ42962.1"/>
    <property type="molecule type" value="Genomic_DNA"/>
</dbReference>
<name>A0AAV2WGA6_MYCNE</name>
<evidence type="ECO:0000313" key="5">
    <source>
        <dbReference type="Proteomes" id="UP000028864"/>
    </source>
</evidence>
<dbReference type="Pfam" id="PF07859">
    <property type="entry name" value="Abhydrolase_3"/>
    <property type="match status" value="1"/>
</dbReference>
<sequence length="360" mass="37811">METSLPARPNPSPLRLKAATVASRVSVPLLARIPDPVKRLLMGRRSVVIDGNTLDTSLQLLLNAQRASGIGGLVACDDVTVARTQLDAASAAFTADIVVPTDDFSIAGPAGPLTLRHYRGEAGAPLLVFFHGGGFVVGSLATHDGFCRRICRDAGVHVLAVDYRLAPEHKAPAAAEDCHAAYTWALDHAAELGADPDRVAVGGDSAGGNLAAVVTQTARTTGTRMPALQLLIYPMVDPVGETVSRSLFAEGFFLTKADIDWFDHHYVAGSGVAHDDPRVAPLHAADLTGLSPALVVTAGFDPLRDEGRAYARALTAAGVPVDHREYGSLVHAFINFFPLGGDSELAVVDLTSALRAHLSR</sequence>
<organism evidence="4 5">
    <name type="scientific">Mycolicibacterium neoaurum</name>
    <name type="common">Mycobacterium neoaurum</name>
    <dbReference type="NCBI Taxonomy" id="1795"/>
    <lineage>
        <taxon>Bacteria</taxon>
        <taxon>Bacillati</taxon>
        <taxon>Actinomycetota</taxon>
        <taxon>Actinomycetes</taxon>
        <taxon>Mycobacteriales</taxon>
        <taxon>Mycobacteriaceae</taxon>
        <taxon>Mycolicibacterium</taxon>
    </lineage>
</organism>